<keyword evidence="3" id="KW-1185">Reference proteome</keyword>
<dbReference type="EMBL" id="CP137313">
    <property type="protein sequence ID" value="WQF88221.1"/>
    <property type="molecule type" value="Genomic_DNA"/>
</dbReference>
<name>A0AAX4IYS5_9PEZI</name>
<feature type="compositionally biased region" description="Polar residues" evidence="1">
    <location>
        <begin position="43"/>
        <end position="57"/>
    </location>
</feature>
<dbReference type="AlphaFoldDB" id="A0AAX4IYS5"/>
<feature type="region of interest" description="Disordered" evidence="1">
    <location>
        <begin position="43"/>
        <end position="90"/>
    </location>
</feature>
<feature type="compositionally biased region" description="Basic residues" evidence="1">
    <location>
        <begin position="58"/>
        <end position="69"/>
    </location>
</feature>
<dbReference type="Proteomes" id="UP001322277">
    <property type="component" value="Chromosome 9"/>
</dbReference>
<gene>
    <name evidence="2" type="ORF">CDEST_13235</name>
</gene>
<dbReference type="KEGG" id="cdet:87949735"/>
<protein>
    <submittedName>
        <fullName evidence="2">Uncharacterized protein</fullName>
    </submittedName>
</protein>
<proteinExistence type="predicted"/>
<dbReference type="GeneID" id="87949735"/>
<reference evidence="3" key="1">
    <citation type="journal article" date="2023" name="bioRxiv">
        <title>Complete genome of the Medicago anthracnose fungus, Colletotrichum destructivum, reveals a mini-chromosome-like region within a core chromosome.</title>
        <authorList>
            <person name="Lapalu N."/>
            <person name="Simon A."/>
            <person name="Lu A."/>
            <person name="Plaumann P.-L."/>
            <person name="Amselem J."/>
            <person name="Pigne S."/>
            <person name="Auger A."/>
            <person name="Koch C."/>
            <person name="Dallery J.-F."/>
            <person name="O'Connell R.J."/>
        </authorList>
    </citation>
    <scope>NUCLEOTIDE SEQUENCE [LARGE SCALE GENOMIC DNA]</scope>
    <source>
        <strain evidence="3">CBS 520.97</strain>
    </source>
</reference>
<dbReference type="RefSeq" id="XP_062785442.1">
    <property type="nucleotide sequence ID" value="XM_062929391.1"/>
</dbReference>
<accession>A0AAX4IYS5</accession>
<evidence type="ECO:0000256" key="1">
    <source>
        <dbReference type="SAM" id="MobiDB-lite"/>
    </source>
</evidence>
<organism evidence="2 3">
    <name type="scientific">Colletotrichum destructivum</name>
    <dbReference type="NCBI Taxonomy" id="34406"/>
    <lineage>
        <taxon>Eukaryota</taxon>
        <taxon>Fungi</taxon>
        <taxon>Dikarya</taxon>
        <taxon>Ascomycota</taxon>
        <taxon>Pezizomycotina</taxon>
        <taxon>Sordariomycetes</taxon>
        <taxon>Hypocreomycetidae</taxon>
        <taxon>Glomerellales</taxon>
        <taxon>Glomerellaceae</taxon>
        <taxon>Colletotrichum</taxon>
        <taxon>Colletotrichum destructivum species complex</taxon>
    </lineage>
</organism>
<evidence type="ECO:0000313" key="3">
    <source>
        <dbReference type="Proteomes" id="UP001322277"/>
    </source>
</evidence>
<sequence length="90" mass="10489">MAASFDRGDVLADRFCGSGERYTHTYPYVYTIAQSGLPFRTASTQRMPHTLSRTSSKQNRRTRFPRKRGGFFLSPWRGSRTRLGERRRAR</sequence>
<evidence type="ECO:0000313" key="2">
    <source>
        <dbReference type="EMBL" id="WQF88221.1"/>
    </source>
</evidence>